<dbReference type="AlphaFoldDB" id="A0AAV2Q1E7"/>
<keyword evidence="2" id="KW-1185">Reference proteome</keyword>
<evidence type="ECO:0000313" key="2">
    <source>
        <dbReference type="Proteomes" id="UP001497623"/>
    </source>
</evidence>
<proteinExistence type="predicted"/>
<gene>
    <name evidence="1" type="ORF">MNOR_LOCUS6962</name>
</gene>
<accession>A0AAV2Q1E7</accession>
<feature type="non-terminal residue" evidence="1">
    <location>
        <position position="1"/>
    </location>
</feature>
<comment type="caution">
    <text evidence="1">The sequence shown here is derived from an EMBL/GenBank/DDBJ whole genome shotgun (WGS) entry which is preliminary data.</text>
</comment>
<protein>
    <submittedName>
        <fullName evidence="1">Uncharacterized protein</fullName>
    </submittedName>
</protein>
<dbReference type="Proteomes" id="UP001497623">
    <property type="component" value="Unassembled WGS sequence"/>
</dbReference>
<name>A0AAV2Q1E7_MEGNR</name>
<organism evidence="1 2">
    <name type="scientific">Meganyctiphanes norvegica</name>
    <name type="common">Northern krill</name>
    <name type="synonym">Thysanopoda norvegica</name>
    <dbReference type="NCBI Taxonomy" id="48144"/>
    <lineage>
        <taxon>Eukaryota</taxon>
        <taxon>Metazoa</taxon>
        <taxon>Ecdysozoa</taxon>
        <taxon>Arthropoda</taxon>
        <taxon>Crustacea</taxon>
        <taxon>Multicrustacea</taxon>
        <taxon>Malacostraca</taxon>
        <taxon>Eumalacostraca</taxon>
        <taxon>Eucarida</taxon>
        <taxon>Euphausiacea</taxon>
        <taxon>Euphausiidae</taxon>
        <taxon>Meganyctiphanes</taxon>
    </lineage>
</organism>
<reference evidence="1 2" key="1">
    <citation type="submission" date="2024-05" db="EMBL/GenBank/DDBJ databases">
        <authorList>
            <person name="Wallberg A."/>
        </authorList>
    </citation>
    <scope>NUCLEOTIDE SEQUENCE [LARGE SCALE GENOMIC DNA]</scope>
</reference>
<sequence>EEKTCFGVGDQMEMWQTIGHHVTTGAMISTLKVDAFEDIIVFTHGNTIEFYVDDLSAHFVHEFTAETECTNGMTYIQLLHDLDTENDFITCVCGQSIYMFKIIHHQVQFVSEPEMADELISCMHELEVMLEERHDDINYLEYIIQEDLIMSTEHDQIWSGPITFMGEVTVKESTVFTSQVNVIQTMNTDMIDGVLPDLVLNLEMLKIRSDELYILLENVLTFSGHQTIISADLTHSLVVDFAIFNKLNIDILNGVPVQQMENYFLMHNIDQTITTQVNFTTLKVDTFSTRGLVIGTINNMYTSDLMRKSVSTQIVTGHHVYTNIHMDGHIIHPDGTGFAIIVNGISSDTWIIEGSDVTFTGPCTFSNLSVTSALNTPSVNSVSVKDLFGKAIFLDDLNSQIKGNLTIRGDLIVEGNIDVPNVNGIDIIALDINSVKKMGDFVIQGPVEYMKNLNINQDLTVVRVNDILWSDIIDLESDTEITSVFTFGKVSVTGEVNGEFVMNLDFFLFVTIT</sequence>
<evidence type="ECO:0000313" key="1">
    <source>
        <dbReference type="EMBL" id="CAL4068080.1"/>
    </source>
</evidence>
<dbReference type="EMBL" id="CAXKWB010002976">
    <property type="protein sequence ID" value="CAL4068080.1"/>
    <property type="molecule type" value="Genomic_DNA"/>
</dbReference>